<keyword evidence="4" id="KW-0472">Membrane</keyword>
<feature type="compositionally biased region" description="Acidic residues" evidence="3">
    <location>
        <begin position="553"/>
        <end position="563"/>
    </location>
</feature>
<dbReference type="InterPro" id="IPR015915">
    <property type="entry name" value="Kelch-typ_b-propeller"/>
</dbReference>
<evidence type="ECO:0000256" key="4">
    <source>
        <dbReference type="SAM" id="Phobius"/>
    </source>
</evidence>
<comment type="caution">
    <text evidence="5">The sequence shown here is derived from an EMBL/GenBank/DDBJ whole genome shotgun (WGS) entry which is preliminary data.</text>
</comment>
<evidence type="ECO:0000256" key="2">
    <source>
        <dbReference type="ARBA" id="ARBA00022737"/>
    </source>
</evidence>
<feature type="region of interest" description="Disordered" evidence="3">
    <location>
        <begin position="770"/>
        <end position="803"/>
    </location>
</feature>
<sequence>MEPFHDSHNSSEIPRPRRKSVFAEVGLIEDESNIQAIPAARLKRPLLRVRFRSKPDILGPVEDHEHEWEDIDSDTDSFNSNDQTEDMATMPYPYTSASRLSRLTLLAIFLAIIVPILHNTPLLGGDGHIPFGAKGGVIRHEQRGSRTLSAPLARRSDSATDVCHRWSHQAAIVNGTMYVYGGRRSFRENQDTDTWTNDFITYDLTTDWEISGPAVSGLPQPSGPPAVANGYLWNSRTSLFLYGGEFSEAPEELPTAFSLWEYNIHDSRWIEHKNPETSAGTNAVRDGQPVQRSAEGAGFNVASLGRGWYFGGHQDFLTTEGWSRQVARIYLKSMVEFTFPGATNAAVESLSDGQAAGESGVWRNITEGGLQESVGFTERADGILVYVPGFGAEGILLGLAGGTNATFTQMNVIDVFDIATSTWYKQATTGKTPKYRVNPCAVVAAAADGSSYNVYMFGGQNLVPYQEQIQMNDMWILSVPSFTWIEVDQSDQSIPYERAGHSCSVWDGQMIVLGGYVGDELTCESPGIYVFNMSSLQWGTSFKALSRGRNNDNDDANPGEEDANPFSQQMSQLGADSDAGLEGSYGYEVPAPVISAIGGGPTGGATITAPVNEPSEGPLATGKPITYTVTGPNGAVVTEVTGVPASTSSGRSGTNVGAIVAGVVAGIFFLIAIYFAFCAWVYRKQLLLYKNHVAQAQRAANDPTRAEKEAFVLPVGSSSNKTSSDNQRAASTTTSSAPGTSHGAGPSAVGGGGGSGIPAVPTLGAGAVPGANPVYPEGRRSSAGSSTDDLLAGQEPSFWGTKGISKHKRGRAWCCTIYGSDGAPTKGLYSDIAFRREQGELLMVQISSPAK</sequence>
<feature type="region of interest" description="Disordered" evidence="3">
    <location>
        <begin position="711"/>
        <end position="755"/>
    </location>
</feature>
<reference evidence="5" key="1">
    <citation type="journal article" date="2020" name="Stud. Mycol.">
        <title>101 Dothideomycetes genomes: a test case for predicting lifestyles and emergence of pathogens.</title>
        <authorList>
            <person name="Haridas S."/>
            <person name="Albert R."/>
            <person name="Binder M."/>
            <person name="Bloem J."/>
            <person name="Labutti K."/>
            <person name="Salamov A."/>
            <person name="Andreopoulos B."/>
            <person name="Baker S."/>
            <person name="Barry K."/>
            <person name="Bills G."/>
            <person name="Bluhm B."/>
            <person name="Cannon C."/>
            <person name="Castanera R."/>
            <person name="Culley D."/>
            <person name="Daum C."/>
            <person name="Ezra D."/>
            <person name="Gonzalez J."/>
            <person name="Henrissat B."/>
            <person name="Kuo A."/>
            <person name="Liang C."/>
            <person name="Lipzen A."/>
            <person name="Lutzoni F."/>
            <person name="Magnuson J."/>
            <person name="Mondo S."/>
            <person name="Nolan M."/>
            <person name="Ohm R."/>
            <person name="Pangilinan J."/>
            <person name="Park H.-J."/>
            <person name="Ramirez L."/>
            <person name="Alfaro M."/>
            <person name="Sun H."/>
            <person name="Tritt A."/>
            <person name="Yoshinaga Y."/>
            <person name="Zwiers L.-H."/>
            <person name="Turgeon B."/>
            <person name="Goodwin S."/>
            <person name="Spatafora J."/>
            <person name="Crous P."/>
            <person name="Grigoriev I."/>
        </authorList>
    </citation>
    <scope>NUCLEOTIDE SEQUENCE</scope>
    <source>
        <strain evidence="5">CBS 101060</strain>
    </source>
</reference>
<keyword evidence="4" id="KW-1133">Transmembrane helix</keyword>
<keyword evidence="2" id="KW-0677">Repeat</keyword>
<gene>
    <name evidence="5" type="ORF">M501DRAFT_989388</name>
</gene>
<feature type="region of interest" description="Disordered" evidence="3">
    <location>
        <begin position="547"/>
        <end position="567"/>
    </location>
</feature>
<evidence type="ECO:0000256" key="1">
    <source>
        <dbReference type="ARBA" id="ARBA00022441"/>
    </source>
</evidence>
<feature type="compositionally biased region" description="Low complexity" evidence="3">
    <location>
        <begin position="729"/>
        <end position="747"/>
    </location>
</feature>
<evidence type="ECO:0000313" key="5">
    <source>
        <dbReference type="EMBL" id="KAF2834811.1"/>
    </source>
</evidence>
<keyword evidence="6" id="KW-1185">Reference proteome</keyword>
<organism evidence="5 6">
    <name type="scientific">Patellaria atrata CBS 101060</name>
    <dbReference type="NCBI Taxonomy" id="1346257"/>
    <lineage>
        <taxon>Eukaryota</taxon>
        <taxon>Fungi</taxon>
        <taxon>Dikarya</taxon>
        <taxon>Ascomycota</taxon>
        <taxon>Pezizomycotina</taxon>
        <taxon>Dothideomycetes</taxon>
        <taxon>Dothideomycetes incertae sedis</taxon>
        <taxon>Patellariales</taxon>
        <taxon>Patellariaceae</taxon>
        <taxon>Patellaria</taxon>
    </lineage>
</organism>
<protein>
    <recommendedName>
        <fullName evidence="7">Galactose oxidase</fullName>
    </recommendedName>
</protein>
<keyword evidence="4" id="KW-0812">Transmembrane</keyword>
<dbReference type="PANTHER" id="PTHR46093:SF18">
    <property type="entry name" value="FIBRONECTIN TYPE-III DOMAIN-CONTAINING PROTEIN"/>
    <property type="match status" value="1"/>
</dbReference>
<evidence type="ECO:0000256" key="3">
    <source>
        <dbReference type="SAM" id="MobiDB-lite"/>
    </source>
</evidence>
<dbReference type="Pfam" id="PF24681">
    <property type="entry name" value="Kelch_KLHDC2_KLHL20_DRC7"/>
    <property type="match status" value="1"/>
</dbReference>
<dbReference type="EMBL" id="MU006114">
    <property type="protein sequence ID" value="KAF2834811.1"/>
    <property type="molecule type" value="Genomic_DNA"/>
</dbReference>
<dbReference type="SUPFAM" id="SSF117281">
    <property type="entry name" value="Kelch motif"/>
    <property type="match status" value="1"/>
</dbReference>
<keyword evidence="1" id="KW-0880">Kelch repeat</keyword>
<dbReference type="AlphaFoldDB" id="A0A9P4S226"/>
<proteinExistence type="predicted"/>
<evidence type="ECO:0008006" key="7">
    <source>
        <dbReference type="Google" id="ProtNLM"/>
    </source>
</evidence>
<evidence type="ECO:0000313" key="6">
    <source>
        <dbReference type="Proteomes" id="UP000799429"/>
    </source>
</evidence>
<feature type="transmembrane region" description="Helical" evidence="4">
    <location>
        <begin position="656"/>
        <end position="682"/>
    </location>
</feature>
<dbReference type="Proteomes" id="UP000799429">
    <property type="component" value="Unassembled WGS sequence"/>
</dbReference>
<dbReference type="PANTHER" id="PTHR46093">
    <property type="entry name" value="ACYL-COA-BINDING DOMAIN-CONTAINING PROTEIN 5"/>
    <property type="match status" value="1"/>
</dbReference>
<dbReference type="OrthoDB" id="10251809at2759"/>
<dbReference type="Gene3D" id="2.120.10.80">
    <property type="entry name" value="Kelch-type beta propeller"/>
    <property type="match status" value="2"/>
</dbReference>
<accession>A0A9P4S226</accession>
<name>A0A9P4S226_9PEZI</name>
<feature type="compositionally biased region" description="Polar residues" evidence="3">
    <location>
        <begin position="716"/>
        <end position="728"/>
    </location>
</feature>